<evidence type="ECO:0000313" key="4">
    <source>
        <dbReference type="EMBL" id="PED83059.1"/>
    </source>
</evidence>
<dbReference type="SUPFAM" id="SSF54403">
    <property type="entry name" value="Cystatin/monellin"/>
    <property type="match status" value="2"/>
</dbReference>
<accession>A0AA91VDL1</accession>
<dbReference type="Proteomes" id="UP000221020">
    <property type="component" value="Unassembled WGS sequence"/>
</dbReference>
<name>A0AA91VDL1_9BACI</name>
<feature type="domain" description="PepSY" evidence="2">
    <location>
        <begin position="95"/>
        <end position="161"/>
    </location>
</feature>
<evidence type="ECO:0000259" key="3">
    <source>
        <dbReference type="Pfam" id="PF17881"/>
    </source>
</evidence>
<dbReference type="Gene3D" id="3.10.450.40">
    <property type="match status" value="2"/>
</dbReference>
<dbReference type="InterPro" id="IPR041401">
    <property type="entry name" value="TseB-like_dom"/>
</dbReference>
<protein>
    <submittedName>
        <fullName evidence="4">Peptidase M4</fullName>
    </submittedName>
</protein>
<dbReference type="EMBL" id="NVOR01000021">
    <property type="protein sequence ID" value="PED83059.1"/>
    <property type="molecule type" value="Genomic_DNA"/>
</dbReference>
<dbReference type="Pfam" id="PF17881">
    <property type="entry name" value="TseB"/>
    <property type="match status" value="1"/>
</dbReference>
<evidence type="ECO:0000313" key="5">
    <source>
        <dbReference type="Proteomes" id="UP000221020"/>
    </source>
</evidence>
<dbReference type="InterPro" id="IPR046350">
    <property type="entry name" value="Cystatin_sf"/>
</dbReference>
<proteinExistence type="predicted"/>
<keyword evidence="1" id="KW-1133">Transmembrane helix</keyword>
<comment type="caution">
    <text evidence="4">The sequence shown here is derived from an EMBL/GenBank/DDBJ whole genome shotgun (WGS) entry which is preliminary data.</text>
</comment>
<sequence>MKKWIFAIIIVIVAIGLYGVHVYNATMEKKIPKESKAVEIAKEKAKLTKVKSVDYYNGKSSYTVVQGVDEKGEQIIAWVPEKKGDVLVKKQSEGISEKQAVQKMAEQLKEENKEHKPKPPKEILKVKLGAENDDPVWEITYIDQEGRYSYYYLAFKDGQFLQRYSIEK</sequence>
<keyword evidence="1" id="KW-0472">Membrane</keyword>
<dbReference type="Pfam" id="PF03413">
    <property type="entry name" value="PepSY"/>
    <property type="match status" value="1"/>
</dbReference>
<organism evidence="4 5">
    <name type="scientific">Bacillus pseudomycoides</name>
    <dbReference type="NCBI Taxonomy" id="64104"/>
    <lineage>
        <taxon>Bacteria</taxon>
        <taxon>Bacillati</taxon>
        <taxon>Bacillota</taxon>
        <taxon>Bacilli</taxon>
        <taxon>Bacillales</taxon>
        <taxon>Bacillaceae</taxon>
        <taxon>Bacillus</taxon>
        <taxon>Bacillus cereus group</taxon>
    </lineage>
</organism>
<reference evidence="4 5" key="1">
    <citation type="submission" date="2017-09" db="EMBL/GenBank/DDBJ databases">
        <title>Large-scale bioinformatics analysis of Bacillus genomes uncovers conserved roles of natural products in bacterial physiology.</title>
        <authorList>
            <consortium name="Agbiome Team Llc"/>
            <person name="Bleich R.M."/>
            <person name="Grubbs K.J."/>
            <person name="Santa Maria K.C."/>
            <person name="Allen S.E."/>
            <person name="Farag S."/>
            <person name="Shank E.A."/>
            <person name="Bowers A."/>
        </authorList>
    </citation>
    <scope>NUCLEOTIDE SEQUENCE [LARGE SCALE GENOMIC DNA]</scope>
    <source>
        <strain evidence="4 5">AFS092012</strain>
    </source>
</reference>
<dbReference type="AlphaFoldDB" id="A0AA91VDL1"/>
<gene>
    <name evidence="4" type="ORF">CON65_07635</name>
</gene>
<evidence type="ECO:0000256" key="1">
    <source>
        <dbReference type="SAM" id="Phobius"/>
    </source>
</evidence>
<feature type="transmembrane region" description="Helical" evidence="1">
    <location>
        <begin position="6"/>
        <end position="26"/>
    </location>
</feature>
<feature type="domain" description="Cell wall elongation regulator TseB-like" evidence="3">
    <location>
        <begin position="36"/>
        <end position="80"/>
    </location>
</feature>
<keyword evidence="1" id="KW-0812">Transmembrane</keyword>
<dbReference type="RefSeq" id="WP_097897209.1">
    <property type="nucleotide sequence ID" value="NZ_NVOR01000021.1"/>
</dbReference>
<dbReference type="InterPro" id="IPR025711">
    <property type="entry name" value="PepSY"/>
</dbReference>
<evidence type="ECO:0000259" key="2">
    <source>
        <dbReference type="Pfam" id="PF03413"/>
    </source>
</evidence>